<comment type="caution">
    <text evidence="1">The sequence shown here is derived from an EMBL/GenBank/DDBJ whole genome shotgun (WGS) entry which is preliminary data.</text>
</comment>
<accession>A0ABR9ZFB9</accession>
<reference evidence="1 2" key="1">
    <citation type="journal article" date="2021" name="PeerJ">
        <title>Analysis of 44 Vibrio anguillarum genomes reveals high genetic diversity.</title>
        <authorList>
            <person name="Hansen M.J."/>
            <person name="Dalsgaard I."/>
        </authorList>
    </citation>
    <scope>NUCLEOTIDE SEQUENCE [LARGE SCALE GENOMIC DNA]</scope>
    <source>
        <strain evidence="1 2">040915-1/1B</strain>
    </source>
</reference>
<dbReference type="EMBL" id="RDPI01001463">
    <property type="protein sequence ID" value="MBF4377161.1"/>
    <property type="molecule type" value="Genomic_DNA"/>
</dbReference>
<feature type="non-terminal residue" evidence="1">
    <location>
        <position position="1"/>
    </location>
</feature>
<sequence length="102" mass="11153">DAKGTNVAGLAQLNQAEVLLKPGAHLRIEAVKETDQNLHIVAKYTEEFHAGETVRNLFDGKTIGIAINRNTSTINESVITSFDHDEITTLLKNKPVLDDAET</sequence>
<proteinExistence type="predicted"/>
<dbReference type="RefSeq" id="WP_194665180.1">
    <property type="nucleotide sequence ID" value="NZ_RDPI01001463.1"/>
</dbReference>
<evidence type="ECO:0000313" key="1">
    <source>
        <dbReference type="EMBL" id="MBF4377161.1"/>
    </source>
</evidence>
<organism evidence="1 2">
    <name type="scientific">Vibrio anguillarum</name>
    <name type="common">Listonella anguillarum</name>
    <dbReference type="NCBI Taxonomy" id="55601"/>
    <lineage>
        <taxon>Bacteria</taxon>
        <taxon>Pseudomonadati</taxon>
        <taxon>Pseudomonadota</taxon>
        <taxon>Gammaproteobacteria</taxon>
        <taxon>Vibrionales</taxon>
        <taxon>Vibrionaceae</taxon>
        <taxon>Vibrio</taxon>
    </lineage>
</organism>
<evidence type="ECO:0000313" key="2">
    <source>
        <dbReference type="Proteomes" id="UP000726136"/>
    </source>
</evidence>
<keyword evidence="2" id="KW-1185">Reference proteome</keyword>
<dbReference type="Proteomes" id="UP000726136">
    <property type="component" value="Unassembled WGS sequence"/>
</dbReference>
<gene>
    <name evidence="1" type="ORF">EAY46_29740</name>
</gene>
<protein>
    <submittedName>
        <fullName evidence="1">Uncharacterized protein</fullName>
    </submittedName>
</protein>
<name>A0ABR9ZFB9_VIBAN</name>
<feature type="non-terminal residue" evidence="1">
    <location>
        <position position="102"/>
    </location>
</feature>